<accession>A0ABV5ZRN1</accession>
<dbReference type="InterPro" id="IPR036291">
    <property type="entry name" value="NAD(P)-bd_dom_sf"/>
</dbReference>
<protein>
    <submittedName>
        <fullName evidence="3">SDR family NAD(P)-dependent oxidoreductase</fullName>
        <ecNumber evidence="3">1.1.1.-</ecNumber>
    </submittedName>
</protein>
<proteinExistence type="inferred from homology"/>
<organism evidence="3 4">
    <name type="scientific">Allokutzneria oryzae</name>
    <dbReference type="NCBI Taxonomy" id="1378989"/>
    <lineage>
        <taxon>Bacteria</taxon>
        <taxon>Bacillati</taxon>
        <taxon>Actinomycetota</taxon>
        <taxon>Actinomycetes</taxon>
        <taxon>Pseudonocardiales</taxon>
        <taxon>Pseudonocardiaceae</taxon>
        <taxon>Allokutzneria</taxon>
    </lineage>
</organism>
<evidence type="ECO:0000256" key="1">
    <source>
        <dbReference type="ARBA" id="ARBA00006484"/>
    </source>
</evidence>
<dbReference type="PANTHER" id="PTHR43639:SF1">
    <property type="entry name" value="SHORT-CHAIN DEHYDROGENASE_REDUCTASE FAMILY PROTEIN"/>
    <property type="match status" value="1"/>
</dbReference>
<sequence length="248" mass="26126">MTDLPVALVTGASRGLGAAIAARLAKDGFAVAVNYRSDGEAARRVAEEITAAGGTAEPFAADVTDERAVHELVAAIRARWGDVAALVINATGPQPKTPVRELSLAEIRMHQEFFVHSPQWLTRACLPGMLRAKHGRIVHIGSEISGMAAPEVASYAVAKAGQEALARAWAVELAPHGITVNTVAPGWIPVERHADVEAADFDRYRARVPSGQLGVPEDIAEAVAYFASPASGFTTGTRLLVEGGRHLT</sequence>
<keyword evidence="4" id="KW-1185">Reference proteome</keyword>
<dbReference type="InterPro" id="IPR002347">
    <property type="entry name" value="SDR_fam"/>
</dbReference>
<keyword evidence="2 3" id="KW-0560">Oxidoreductase</keyword>
<dbReference type="EC" id="1.1.1.-" evidence="3"/>
<reference evidence="3 4" key="1">
    <citation type="submission" date="2024-09" db="EMBL/GenBank/DDBJ databases">
        <authorList>
            <person name="Sun Q."/>
            <person name="Mori K."/>
        </authorList>
    </citation>
    <scope>NUCLEOTIDE SEQUENCE [LARGE SCALE GENOMIC DNA]</scope>
    <source>
        <strain evidence="3 4">TBRC 7907</strain>
    </source>
</reference>
<dbReference type="CDD" id="cd05233">
    <property type="entry name" value="SDR_c"/>
    <property type="match status" value="1"/>
</dbReference>
<dbReference type="PANTHER" id="PTHR43639">
    <property type="entry name" value="OXIDOREDUCTASE, SHORT-CHAIN DEHYDROGENASE/REDUCTASE FAMILY (AFU_ORTHOLOGUE AFUA_5G02870)"/>
    <property type="match status" value="1"/>
</dbReference>
<dbReference type="Gene3D" id="3.40.50.720">
    <property type="entry name" value="NAD(P)-binding Rossmann-like Domain"/>
    <property type="match status" value="1"/>
</dbReference>
<dbReference type="Proteomes" id="UP001589693">
    <property type="component" value="Unassembled WGS sequence"/>
</dbReference>
<gene>
    <name evidence="3" type="ORF">ACFFQA_06315</name>
</gene>
<dbReference type="EMBL" id="JBHLZU010000005">
    <property type="protein sequence ID" value="MFB9903547.1"/>
    <property type="molecule type" value="Genomic_DNA"/>
</dbReference>
<comment type="caution">
    <text evidence="3">The sequence shown here is derived from an EMBL/GenBank/DDBJ whole genome shotgun (WGS) entry which is preliminary data.</text>
</comment>
<evidence type="ECO:0000313" key="3">
    <source>
        <dbReference type="EMBL" id="MFB9903547.1"/>
    </source>
</evidence>
<comment type="similarity">
    <text evidence="1">Belongs to the short-chain dehydrogenases/reductases (SDR) family.</text>
</comment>
<dbReference type="RefSeq" id="WP_377850688.1">
    <property type="nucleotide sequence ID" value="NZ_JBHLZU010000005.1"/>
</dbReference>
<evidence type="ECO:0000256" key="2">
    <source>
        <dbReference type="ARBA" id="ARBA00023002"/>
    </source>
</evidence>
<dbReference type="Pfam" id="PF13561">
    <property type="entry name" value="adh_short_C2"/>
    <property type="match status" value="1"/>
</dbReference>
<dbReference type="SUPFAM" id="SSF51735">
    <property type="entry name" value="NAD(P)-binding Rossmann-fold domains"/>
    <property type="match status" value="1"/>
</dbReference>
<evidence type="ECO:0000313" key="4">
    <source>
        <dbReference type="Proteomes" id="UP001589693"/>
    </source>
</evidence>
<dbReference type="PRINTS" id="PR00081">
    <property type="entry name" value="GDHRDH"/>
</dbReference>
<name>A0ABV5ZRN1_9PSEU</name>
<dbReference type="GO" id="GO:0016491">
    <property type="term" value="F:oxidoreductase activity"/>
    <property type="evidence" value="ECO:0007669"/>
    <property type="project" value="UniProtKB-KW"/>
</dbReference>